<evidence type="ECO:0000256" key="1">
    <source>
        <dbReference type="ARBA" id="ARBA00023054"/>
    </source>
</evidence>
<feature type="domain" description="MATH" evidence="3">
    <location>
        <begin position="8"/>
        <end position="130"/>
    </location>
</feature>
<dbReference type="InterPro" id="IPR050804">
    <property type="entry name" value="MCC"/>
</dbReference>
<dbReference type="Gramene" id="RZC64843">
    <property type="protein sequence ID" value="RZC64843"/>
    <property type="gene ID" value="C5167_008535"/>
</dbReference>
<dbReference type="EMBL" id="CM010720">
    <property type="protein sequence ID" value="RZC64843.1"/>
    <property type="molecule type" value="Genomic_DNA"/>
</dbReference>
<dbReference type="CDD" id="cd00121">
    <property type="entry name" value="MATH"/>
    <property type="match status" value="1"/>
</dbReference>
<dbReference type="InterPro" id="IPR008974">
    <property type="entry name" value="TRAF-like"/>
</dbReference>
<sequence>MLTQVYASSRFMWKIDNVSKLDILDGLDSDVFVVGGRTWKAQIYPTDSLLVSLVPADADSTVFPEDAVKFSVTINSQTNGRHTMKSELENAFAEQSYSGYGSSLAFPFSELHDSSKGYIVNDSCIIEFEVSCSVNKESMGSDNEKSDPDSGSESVSNLQTDPSTSSSGVHSGQPFSKVMVVRDLISSVIDMHQCDLSTEMIEVWEKKIKMAEKFEFNISWFRERFESVKRGVCGMRTAGTLSASLRAAKSKLNKGG</sequence>
<name>A0A4Y7JUU5_PAPSO</name>
<evidence type="ECO:0000256" key="2">
    <source>
        <dbReference type="SAM" id="MobiDB-lite"/>
    </source>
</evidence>
<proteinExistence type="predicted"/>
<dbReference type="AlphaFoldDB" id="A0A4Y7JUU5"/>
<dbReference type="STRING" id="3469.A0A4Y7JUU5"/>
<dbReference type="Gene3D" id="2.60.210.10">
    <property type="entry name" value="Apoptosis, Tumor Necrosis Factor Receptor Associated Protein 2, Chain A"/>
    <property type="match status" value="1"/>
</dbReference>
<organism evidence="4 5">
    <name type="scientific">Papaver somniferum</name>
    <name type="common">Opium poppy</name>
    <dbReference type="NCBI Taxonomy" id="3469"/>
    <lineage>
        <taxon>Eukaryota</taxon>
        <taxon>Viridiplantae</taxon>
        <taxon>Streptophyta</taxon>
        <taxon>Embryophyta</taxon>
        <taxon>Tracheophyta</taxon>
        <taxon>Spermatophyta</taxon>
        <taxon>Magnoliopsida</taxon>
        <taxon>Ranunculales</taxon>
        <taxon>Papaveraceae</taxon>
        <taxon>Papaveroideae</taxon>
        <taxon>Papaver</taxon>
    </lineage>
</organism>
<protein>
    <recommendedName>
        <fullName evidence="3">MATH domain-containing protein</fullName>
    </recommendedName>
</protein>
<feature type="region of interest" description="Disordered" evidence="2">
    <location>
        <begin position="137"/>
        <end position="172"/>
    </location>
</feature>
<accession>A0A4Y7JUU5</accession>
<dbReference type="PANTHER" id="PTHR46236">
    <property type="entry name" value="TRAF-LIKE SUPERFAMILY PROTEIN"/>
    <property type="match status" value="1"/>
</dbReference>
<evidence type="ECO:0000313" key="4">
    <source>
        <dbReference type="EMBL" id="RZC64843.1"/>
    </source>
</evidence>
<evidence type="ECO:0000313" key="5">
    <source>
        <dbReference type="Proteomes" id="UP000316621"/>
    </source>
</evidence>
<feature type="compositionally biased region" description="Polar residues" evidence="2">
    <location>
        <begin position="149"/>
        <end position="172"/>
    </location>
</feature>
<dbReference type="PANTHER" id="PTHR46236:SF35">
    <property type="entry name" value="MATH DOMAIN-CONTAINING PROTEIN"/>
    <property type="match status" value="1"/>
</dbReference>
<reference evidence="4 5" key="1">
    <citation type="journal article" date="2018" name="Science">
        <title>The opium poppy genome and morphinan production.</title>
        <authorList>
            <person name="Guo L."/>
            <person name="Winzer T."/>
            <person name="Yang X."/>
            <person name="Li Y."/>
            <person name="Ning Z."/>
            <person name="He Z."/>
            <person name="Teodor R."/>
            <person name="Lu Y."/>
            <person name="Bowser T.A."/>
            <person name="Graham I.A."/>
            <person name="Ye K."/>
        </authorList>
    </citation>
    <scope>NUCLEOTIDE SEQUENCE [LARGE SCALE GENOMIC DNA]</scope>
    <source>
        <strain evidence="5">cv. HN1</strain>
        <tissue evidence="4">Leaves</tissue>
    </source>
</reference>
<dbReference type="Proteomes" id="UP000316621">
    <property type="component" value="Chromosome 6"/>
</dbReference>
<keyword evidence="5" id="KW-1185">Reference proteome</keyword>
<evidence type="ECO:0000259" key="3">
    <source>
        <dbReference type="PROSITE" id="PS50144"/>
    </source>
</evidence>
<dbReference type="SUPFAM" id="SSF49599">
    <property type="entry name" value="TRAF domain-like"/>
    <property type="match status" value="1"/>
</dbReference>
<dbReference type="PROSITE" id="PS50144">
    <property type="entry name" value="MATH"/>
    <property type="match status" value="1"/>
</dbReference>
<dbReference type="InterPro" id="IPR002083">
    <property type="entry name" value="MATH/TRAF_dom"/>
</dbReference>
<keyword evidence="1" id="KW-0175">Coiled coil</keyword>
<gene>
    <name evidence="4" type="ORF">C5167_008535</name>
</gene>
<dbReference type="Pfam" id="PF22486">
    <property type="entry name" value="MATH_2"/>
    <property type="match status" value="1"/>
</dbReference>